<evidence type="ECO:0000256" key="3">
    <source>
        <dbReference type="ARBA" id="ARBA00022927"/>
    </source>
</evidence>
<keyword evidence="2" id="KW-0813">Transport</keyword>
<dbReference type="AlphaFoldDB" id="A0A8H6MH78"/>
<dbReference type="Pfam" id="PF04603">
    <property type="entry name" value="Mog1"/>
    <property type="match status" value="1"/>
</dbReference>
<dbReference type="PANTHER" id="PTHR15837">
    <property type="entry name" value="RAN GUANINE NUCLEOTIDE RELEASE FACTOR"/>
    <property type="match status" value="1"/>
</dbReference>
<gene>
    <name evidence="4" type="ORF">DFP72DRAFT_869432</name>
</gene>
<keyword evidence="3" id="KW-0653">Protein transport</keyword>
<dbReference type="InterPro" id="IPR007681">
    <property type="entry name" value="Mog1"/>
</dbReference>
<dbReference type="GO" id="GO:0031267">
    <property type="term" value="F:small GTPase binding"/>
    <property type="evidence" value="ECO:0007669"/>
    <property type="project" value="TreeGrafter"/>
</dbReference>
<sequence>NPPRSRCPHFNQRDLFGGAITSSAATELVDVSDLRQVPDTQEVFLYPNTNASIIVEILEKVDKTKNEDIIKFHFDSLAHDNNAQNSSVSSISVVQNDREDKTPPAIVLKGQQVVSKFNKTALDRVLILMAVFRVEQNNADVVVTFNVPLESADALQKADPSKMETDFNSFVKSFQIVDFGLFA</sequence>
<dbReference type="GO" id="GO:0005634">
    <property type="term" value="C:nucleus"/>
    <property type="evidence" value="ECO:0007669"/>
    <property type="project" value="TreeGrafter"/>
</dbReference>
<dbReference type="PANTHER" id="PTHR15837:SF0">
    <property type="entry name" value="RAN GUANINE NUCLEOTIDE RELEASE FACTOR"/>
    <property type="match status" value="1"/>
</dbReference>
<dbReference type="Proteomes" id="UP000521943">
    <property type="component" value="Unassembled WGS sequence"/>
</dbReference>
<evidence type="ECO:0000313" key="5">
    <source>
        <dbReference type="Proteomes" id="UP000521943"/>
    </source>
</evidence>
<name>A0A8H6MH78_9AGAR</name>
<dbReference type="InterPro" id="IPR016123">
    <property type="entry name" value="Mog1/PsbP_a/b/a-sand"/>
</dbReference>
<dbReference type="EMBL" id="JACGCI010000003">
    <property type="protein sequence ID" value="KAF6764852.1"/>
    <property type="molecule type" value="Genomic_DNA"/>
</dbReference>
<dbReference type="GO" id="GO:0006606">
    <property type="term" value="P:protein import into nucleus"/>
    <property type="evidence" value="ECO:0007669"/>
    <property type="project" value="TreeGrafter"/>
</dbReference>
<dbReference type="SUPFAM" id="SSF55724">
    <property type="entry name" value="Mog1p/PsbP-like"/>
    <property type="match status" value="1"/>
</dbReference>
<comment type="similarity">
    <text evidence="1">Belongs to the MOG1 family.</text>
</comment>
<reference evidence="4 5" key="1">
    <citation type="submission" date="2020-07" db="EMBL/GenBank/DDBJ databases">
        <title>Comparative genomics of pyrophilous fungi reveals a link between fire events and developmental genes.</title>
        <authorList>
            <consortium name="DOE Joint Genome Institute"/>
            <person name="Steindorff A.S."/>
            <person name="Carver A."/>
            <person name="Calhoun S."/>
            <person name="Stillman K."/>
            <person name="Liu H."/>
            <person name="Lipzen A."/>
            <person name="Pangilinan J."/>
            <person name="Labutti K."/>
            <person name="Bruns T.D."/>
            <person name="Grigoriev I.V."/>
        </authorList>
    </citation>
    <scope>NUCLEOTIDE SEQUENCE [LARGE SCALE GENOMIC DNA]</scope>
    <source>
        <strain evidence="4 5">CBS 144469</strain>
    </source>
</reference>
<dbReference type="Gene3D" id="3.40.1000.10">
    <property type="entry name" value="Mog1/PsbP, alpha/beta/alpha sandwich"/>
    <property type="match status" value="1"/>
</dbReference>
<comment type="caution">
    <text evidence="4">The sequence shown here is derived from an EMBL/GenBank/DDBJ whole genome shotgun (WGS) entry which is preliminary data.</text>
</comment>
<evidence type="ECO:0008006" key="6">
    <source>
        <dbReference type="Google" id="ProtNLM"/>
    </source>
</evidence>
<evidence type="ECO:0000313" key="4">
    <source>
        <dbReference type="EMBL" id="KAF6764852.1"/>
    </source>
</evidence>
<protein>
    <recommendedName>
        <fullName evidence="6">Ran guanine nucleotide release factor</fullName>
    </recommendedName>
</protein>
<proteinExistence type="inferred from homology"/>
<feature type="non-terminal residue" evidence="4">
    <location>
        <position position="183"/>
    </location>
</feature>
<organism evidence="4 5">
    <name type="scientific">Ephemerocybe angulata</name>
    <dbReference type="NCBI Taxonomy" id="980116"/>
    <lineage>
        <taxon>Eukaryota</taxon>
        <taxon>Fungi</taxon>
        <taxon>Dikarya</taxon>
        <taxon>Basidiomycota</taxon>
        <taxon>Agaricomycotina</taxon>
        <taxon>Agaricomycetes</taxon>
        <taxon>Agaricomycetidae</taxon>
        <taxon>Agaricales</taxon>
        <taxon>Agaricineae</taxon>
        <taxon>Psathyrellaceae</taxon>
        <taxon>Ephemerocybe</taxon>
    </lineage>
</organism>
<evidence type="ECO:0000256" key="1">
    <source>
        <dbReference type="ARBA" id="ARBA00010307"/>
    </source>
</evidence>
<keyword evidence="5" id="KW-1185">Reference proteome</keyword>
<accession>A0A8H6MH78</accession>
<dbReference type="GO" id="GO:0005085">
    <property type="term" value="F:guanyl-nucleotide exchange factor activity"/>
    <property type="evidence" value="ECO:0007669"/>
    <property type="project" value="TreeGrafter"/>
</dbReference>
<evidence type="ECO:0000256" key="2">
    <source>
        <dbReference type="ARBA" id="ARBA00022448"/>
    </source>
</evidence>
<dbReference type="OrthoDB" id="10255285at2759"/>